<organism evidence="2 3">
    <name type="scientific">Bombilactobacillus folatiphilus</name>
    <dbReference type="NCBI Taxonomy" id="2923362"/>
    <lineage>
        <taxon>Bacteria</taxon>
        <taxon>Bacillati</taxon>
        <taxon>Bacillota</taxon>
        <taxon>Bacilli</taxon>
        <taxon>Lactobacillales</taxon>
        <taxon>Lactobacillaceae</taxon>
        <taxon>Bombilactobacillus</taxon>
    </lineage>
</organism>
<dbReference type="InterPro" id="IPR036291">
    <property type="entry name" value="NAD(P)-bd_dom_sf"/>
</dbReference>
<evidence type="ECO:0000313" key="3">
    <source>
        <dbReference type="Proteomes" id="UP000831495"/>
    </source>
</evidence>
<evidence type="ECO:0000259" key="1">
    <source>
        <dbReference type="Pfam" id="PF01370"/>
    </source>
</evidence>
<keyword evidence="3" id="KW-1185">Reference proteome</keyword>
<proteinExistence type="predicted"/>
<evidence type="ECO:0000313" key="2">
    <source>
        <dbReference type="EMBL" id="UQS82930.1"/>
    </source>
</evidence>
<dbReference type="EMBL" id="CP093366">
    <property type="protein sequence ID" value="UQS82930.1"/>
    <property type="molecule type" value="Genomic_DNA"/>
</dbReference>
<dbReference type="InterPro" id="IPR001509">
    <property type="entry name" value="Epimerase_deHydtase"/>
</dbReference>
<name>A0ABY4PBE7_9LACO</name>
<gene>
    <name evidence="2" type="ORF">MOO45_07710</name>
</gene>
<dbReference type="SUPFAM" id="SSF51735">
    <property type="entry name" value="NAD(P)-binding Rossmann-fold domains"/>
    <property type="match status" value="1"/>
</dbReference>
<protein>
    <submittedName>
        <fullName evidence="2">NAD-dependent epimerase/dehydratase family protein</fullName>
    </submittedName>
</protein>
<feature type="domain" description="NAD-dependent epimerase/dehydratase" evidence="1">
    <location>
        <begin position="5"/>
        <end position="114"/>
    </location>
</feature>
<sequence>MHVGIMGGSGFVGQGLLQQLQTTSWQVTSFSCSGNRHVPLALQDSVQFVQTDFIHDKNWQPWMQQCDWLIDLVGIFSERPRQNLTYQQATFMPAKVVADFLKTQQLTPQIIYVSANWAPSFMGKYLFYKDKTALYWQQQLGSVVRIVYPNLIYSPQQKRNRWFARSWSLIQWLPQVQFFKPMTLADFSQNLQLIMQDQPSFLLQRRHN</sequence>
<dbReference type="Pfam" id="PF01370">
    <property type="entry name" value="Epimerase"/>
    <property type="match status" value="1"/>
</dbReference>
<dbReference type="Proteomes" id="UP000831495">
    <property type="component" value="Chromosome"/>
</dbReference>
<reference evidence="2" key="1">
    <citation type="journal article" date="2022" name="Int. J. Syst. Evol. Microbiol.">
        <title>Apilactobacillus apisilvae sp. nov., Nicolia spurrieriana gen. nov. sp. nov., Bombilactobacillus folatiphilus sp. nov. and Bombilactobacillus thymidiniphilus sp. nov., four new lactic acid bacterial isolates from stingless bees Tetragonula carbonaria and Austroplebeia australis.</title>
        <authorList>
            <person name="Oliphant S.A."/>
            <person name="Watson-Haigh N.S."/>
            <person name="Sumby K.M."/>
            <person name="Gardner J."/>
            <person name="Groom S."/>
            <person name="Jiranek V."/>
        </authorList>
    </citation>
    <scope>NUCLEOTIDE SEQUENCE</scope>
    <source>
        <strain evidence="2">SG4_D2</strain>
    </source>
</reference>
<dbReference type="Gene3D" id="3.40.50.720">
    <property type="entry name" value="NAD(P)-binding Rossmann-like Domain"/>
    <property type="match status" value="1"/>
</dbReference>
<accession>A0ABY4PBE7</accession>
<dbReference type="RefSeq" id="WP_249515194.1">
    <property type="nucleotide sequence ID" value="NZ_CP093366.1"/>
</dbReference>